<feature type="signal peptide" evidence="1">
    <location>
        <begin position="1"/>
        <end position="25"/>
    </location>
</feature>
<evidence type="ECO:0000313" key="3">
    <source>
        <dbReference type="EMBL" id="HIU36365.1"/>
    </source>
</evidence>
<keyword evidence="1" id="KW-0732">Signal</keyword>
<dbReference type="PROSITE" id="PS51257">
    <property type="entry name" value="PROKAR_LIPOPROTEIN"/>
    <property type="match status" value="1"/>
</dbReference>
<gene>
    <name evidence="3" type="ORF">IAC53_07175</name>
</gene>
<dbReference type="PANTHER" id="PTHR31528">
    <property type="entry name" value="4-AMINO-5-HYDROXYMETHYL-2-METHYLPYRIMIDINE PHOSPHATE SYNTHASE THI11-RELATED"/>
    <property type="match status" value="1"/>
</dbReference>
<protein>
    <submittedName>
        <fullName evidence="3">ABC transporter substrate-binding protein</fullName>
    </submittedName>
</protein>
<organism evidence="3 4">
    <name type="scientific">Candidatus Fimenecus excrementigallinarum</name>
    <dbReference type="NCBI Taxonomy" id="2840816"/>
    <lineage>
        <taxon>Bacteria</taxon>
        <taxon>Bacillati</taxon>
        <taxon>Bacillota</taxon>
        <taxon>Clostridia</taxon>
        <taxon>Candidatus Fimenecus</taxon>
    </lineage>
</organism>
<accession>A0A9D1IF66</accession>
<comment type="caution">
    <text evidence="3">The sequence shown here is derived from an EMBL/GenBank/DDBJ whole genome shotgun (WGS) entry which is preliminary data.</text>
</comment>
<dbReference type="SUPFAM" id="SSF53850">
    <property type="entry name" value="Periplasmic binding protein-like II"/>
    <property type="match status" value="1"/>
</dbReference>
<reference evidence="3" key="2">
    <citation type="journal article" date="2021" name="PeerJ">
        <title>Extensive microbial diversity within the chicken gut microbiome revealed by metagenomics and culture.</title>
        <authorList>
            <person name="Gilroy R."/>
            <person name="Ravi A."/>
            <person name="Getino M."/>
            <person name="Pursley I."/>
            <person name="Horton D.L."/>
            <person name="Alikhan N.F."/>
            <person name="Baker D."/>
            <person name="Gharbi K."/>
            <person name="Hall N."/>
            <person name="Watson M."/>
            <person name="Adriaenssens E.M."/>
            <person name="Foster-Nyarko E."/>
            <person name="Jarju S."/>
            <person name="Secka A."/>
            <person name="Antonio M."/>
            <person name="Oren A."/>
            <person name="Chaudhuri R.R."/>
            <person name="La Ragione R."/>
            <person name="Hildebrand F."/>
            <person name="Pallen M.J."/>
        </authorList>
    </citation>
    <scope>NUCLEOTIDE SEQUENCE</scope>
    <source>
        <strain evidence="3">ChiGjej1B1-19959</strain>
    </source>
</reference>
<feature type="domain" description="SsuA/THI5-like" evidence="2">
    <location>
        <begin position="43"/>
        <end position="259"/>
    </location>
</feature>
<dbReference type="Pfam" id="PF09084">
    <property type="entry name" value="NMT1"/>
    <property type="match status" value="1"/>
</dbReference>
<evidence type="ECO:0000259" key="2">
    <source>
        <dbReference type="Pfam" id="PF09084"/>
    </source>
</evidence>
<dbReference type="EMBL" id="DVMW01000041">
    <property type="protein sequence ID" value="HIU36365.1"/>
    <property type="molecule type" value="Genomic_DNA"/>
</dbReference>
<dbReference type="Proteomes" id="UP000824071">
    <property type="component" value="Unassembled WGS sequence"/>
</dbReference>
<dbReference type="InterPro" id="IPR027939">
    <property type="entry name" value="NMT1/THI5"/>
</dbReference>
<dbReference type="Gene3D" id="3.40.190.10">
    <property type="entry name" value="Periplasmic binding protein-like II"/>
    <property type="match status" value="2"/>
</dbReference>
<feature type="chain" id="PRO_5038886653" evidence="1">
    <location>
        <begin position="26"/>
        <end position="334"/>
    </location>
</feature>
<dbReference type="PANTHER" id="PTHR31528:SF3">
    <property type="entry name" value="THIAMINE BIOSYNTHESIS PROTEIN HI_0357-RELATED"/>
    <property type="match status" value="1"/>
</dbReference>
<evidence type="ECO:0000256" key="1">
    <source>
        <dbReference type="SAM" id="SignalP"/>
    </source>
</evidence>
<sequence>MKQTLKKLGALLLCAVLLVSLAACGGEGTGKTDITVSLDWTPNTNHTGIYVALANGYFEEAGLNVTVVQPPEAGAAAMCAAGQAQFAIDAQDTLAAAFVSDAPLGVTAVAALLQHNTSGIISRAGEGMDRPKGLEGHTYSTWDSPIELATLRAVVERDGGDFDKVNLIPNTITDEAGALREHLTDAIWIFYGWGGIAAEQTGLDFDYFYFKDIDPVFDYYTPVLIANNAFLEEHPDETKAFLSALKKGYEYAIANPEAAAQILVDGDTTGSLRDSLELVTASQKWISPQYKAEVEQWGYIDPARWDAFYAWLWENGLVEKELPAGTGYTNAYLS</sequence>
<proteinExistence type="predicted"/>
<reference evidence="3" key="1">
    <citation type="submission" date="2020-10" db="EMBL/GenBank/DDBJ databases">
        <authorList>
            <person name="Gilroy R."/>
        </authorList>
    </citation>
    <scope>NUCLEOTIDE SEQUENCE</scope>
    <source>
        <strain evidence="3">ChiGjej1B1-19959</strain>
    </source>
</reference>
<evidence type="ECO:0000313" key="4">
    <source>
        <dbReference type="Proteomes" id="UP000824071"/>
    </source>
</evidence>
<dbReference type="InterPro" id="IPR015168">
    <property type="entry name" value="SsuA/THI5"/>
</dbReference>
<dbReference type="GO" id="GO:0009228">
    <property type="term" value="P:thiamine biosynthetic process"/>
    <property type="evidence" value="ECO:0007669"/>
    <property type="project" value="InterPro"/>
</dbReference>
<dbReference type="AlphaFoldDB" id="A0A9D1IF66"/>
<name>A0A9D1IF66_9FIRM</name>